<proteinExistence type="predicted"/>
<evidence type="ECO:0000313" key="2">
    <source>
        <dbReference type="Proteomes" id="UP000464314"/>
    </source>
</evidence>
<accession>A0A6P1TJK7</accession>
<dbReference type="Proteomes" id="UP000464314">
    <property type="component" value="Chromosome"/>
</dbReference>
<keyword evidence="2" id="KW-1185">Reference proteome</keyword>
<dbReference type="EMBL" id="CP048000">
    <property type="protein sequence ID" value="QHQ61390.1"/>
    <property type="molecule type" value="Genomic_DNA"/>
</dbReference>
<name>A0A6P1TJK7_9FIRM</name>
<evidence type="ECO:0000313" key="1">
    <source>
        <dbReference type="EMBL" id="QHQ61390.1"/>
    </source>
</evidence>
<reference evidence="1 2" key="1">
    <citation type="submission" date="2020-01" db="EMBL/GenBank/DDBJ databases">
        <title>Genome analysis of Anaerocolumna sp. CBA3638.</title>
        <authorList>
            <person name="Kim J."/>
            <person name="Roh S.W."/>
        </authorList>
    </citation>
    <scope>NUCLEOTIDE SEQUENCE [LARGE SCALE GENOMIC DNA]</scope>
    <source>
        <strain evidence="1 2">CBA3638</strain>
    </source>
</reference>
<gene>
    <name evidence="1" type="ORF">Ana3638_11910</name>
</gene>
<organism evidence="1 2">
    <name type="scientific">Anaerocolumna sedimenticola</name>
    <dbReference type="NCBI Taxonomy" id="2696063"/>
    <lineage>
        <taxon>Bacteria</taxon>
        <taxon>Bacillati</taxon>
        <taxon>Bacillota</taxon>
        <taxon>Clostridia</taxon>
        <taxon>Lachnospirales</taxon>
        <taxon>Lachnospiraceae</taxon>
        <taxon>Anaerocolumna</taxon>
    </lineage>
</organism>
<dbReference type="RefSeq" id="WP_161838215.1">
    <property type="nucleotide sequence ID" value="NZ_CP048000.1"/>
</dbReference>
<protein>
    <submittedName>
        <fullName evidence="1">Uncharacterized protein</fullName>
    </submittedName>
</protein>
<sequence length="159" mass="17767">MKIARKFMAHFIDASLTSTAAYTRLGKDLEELSVEMNANVESNPNILGDTSKRIDSYEPQASVEPFYADEDDPMFPKLQDIIDKRLVLDDLKTTTVEVHLWEEDETTAGSYVAYKEDALIEIGSYGGDSTGYQISFNVHNIGNRVKGLFALSTKTFTPD</sequence>
<dbReference type="KEGG" id="anr:Ana3638_11910"/>
<dbReference type="AlphaFoldDB" id="A0A6P1TJK7"/>